<evidence type="ECO:0000256" key="5">
    <source>
        <dbReference type="ARBA" id="ARBA00023242"/>
    </source>
</evidence>
<organism evidence="7 8">
    <name type="scientific">Hibiscus trionum</name>
    <name type="common">Flower of an hour</name>
    <dbReference type="NCBI Taxonomy" id="183268"/>
    <lineage>
        <taxon>Eukaryota</taxon>
        <taxon>Viridiplantae</taxon>
        <taxon>Streptophyta</taxon>
        <taxon>Embryophyta</taxon>
        <taxon>Tracheophyta</taxon>
        <taxon>Spermatophyta</taxon>
        <taxon>Magnoliopsida</taxon>
        <taxon>eudicotyledons</taxon>
        <taxon>Gunneridae</taxon>
        <taxon>Pentapetalae</taxon>
        <taxon>rosids</taxon>
        <taxon>malvids</taxon>
        <taxon>Malvales</taxon>
        <taxon>Malvaceae</taxon>
        <taxon>Malvoideae</taxon>
        <taxon>Hibiscus</taxon>
    </lineage>
</organism>
<dbReference type="InterPro" id="IPR003340">
    <property type="entry name" value="B3_DNA-bd"/>
</dbReference>
<evidence type="ECO:0000259" key="6">
    <source>
        <dbReference type="PROSITE" id="PS50863"/>
    </source>
</evidence>
<dbReference type="SUPFAM" id="SSF101936">
    <property type="entry name" value="DNA-binding pseudobarrel domain"/>
    <property type="match status" value="1"/>
</dbReference>
<feature type="domain" description="TF-B3" evidence="6">
    <location>
        <begin position="8"/>
        <end position="109"/>
    </location>
</feature>
<evidence type="ECO:0000313" key="7">
    <source>
        <dbReference type="EMBL" id="GMJ08251.1"/>
    </source>
</evidence>
<comment type="caution">
    <text evidence="7">The sequence shown here is derived from an EMBL/GenBank/DDBJ whole genome shotgun (WGS) entry which is preliminary data.</text>
</comment>
<keyword evidence="3" id="KW-0238">DNA-binding</keyword>
<name>A0A9W7J5C4_HIBTR</name>
<keyword evidence="8" id="KW-1185">Reference proteome</keyword>
<evidence type="ECO:0000256" key="2">
    <source>
        <dbReference type="ARBA" id="ARBA00023015"/>
    </source>
</evidence>
<reference evidence="7" key="1">
    <citation type="submission" date="2023-05" db="EMBL/GenBank/DDBJ databases">
        <title>Genome and transcriptome analyses reveal genes involved in the formation of fine ridges on petal epidermal cells in Hibiscus trionum.</title>
        <authorList>
            <person name="Koshimizu S."/>
            <person name="Masuda S."/>
            <person name="Ishii T."/>
            <person name="Shirasu K."/>
            <person name="Hoshino A."/>
            <person name="Arita M."/>
        </authorList>
    </citation>
    <scope>NUCLEOTIDE SEQUENCE</scope>
    <source>
        <strain evidence="7">Hamamatsu line</strain>
    </source>
</reference>
<dbReference type="OrthoDB" id="1002319at2759"/>
<protein>
    <recommendedName>
        <fullName evidence="6">TF-B3 domain-containing protein</fullName>
    </recommendedName>
</protein>
<accession>A0A9W7J5C4</accession>
<dbReference type="AlphaFoldDB" id="A0A9W7J5C4"/>
<dbReference type="SMART" id="SM01019">
    <property type="entry name" value="B3"/>
    <property type="match status" value="1"/>
</dbReference>
<evidence type="ECO:0000256" key="1">
    <source>
        <dbReference type="ARBA" id="ARBA00004123"/>
    </source>
</evidence>
<comment type="subcellular location">
    <subcellularLocation>
        <location evidence="1">Nucleus</location>
    </subcellularLocation>
</comment>
<keyword evidence="4" id="KW-0804">Transcription</keyword>
<dbReference type="Proteomes" id="UP001165190">
    <property type="component" value="Unassembled WGS sequence"/>
</dbReference>
<evidence type="ECO:0000313" key="8">
    <source>
        <dbReference type="Proteomes" id="UP001165190"/>
    </source>
</evidence>
<dbReference type="InterPro" id="IPR015300">
    <property type="entry name" value="DNA-bd_pseudobarrel_sf"/>
</dbReference>
<keyword evidence="5" id="KW-0539">Nucleus</keyword>
<sequence>MAAQSTKILFSKKLKVTDIEKRLAIPKKIMSSLPDFNGGHAIHIQLVHGTKTWPIICTVRTQWYKKLVFSGGLWRSFVIGNKLNAGDRINMYKVQDDDGSFSHYRVEMDQPAASNQDRALPY</sequence>
<dbReference type="CDD" id="cd10017">
    <property type="entry name" value="B3_DNA"/>
    <property type="match status" value="1"/>
</dbReference>
<dbReference type="Gene3D" id="2.40.330.10">
    <property type="entry name" value="DNA-binding pseudobarrel domain"/>
    <property type="match status" value="1"/>
</dbReference>
<gene>
    <name evidence="7" type="ORF">HRI_004494300</name>
</gene>
<keyword evidence="2" id="KW-0805">Transcription regulation</keyword>
<evidence type="ECO:0000256" key="3">
    <source>
        <dbReference type="ARBA" id="ARBA00023125"/>
    </source>
</evidence>
<dbReference type="EMBL" id="BSYR01000050">
    <property type="protein sequence ID" value="GMJ08251.1"/>
    <property type="molecule type" value="Genomic_DNA"/>
</dbReference>
<dbReference type="GO" id="GO:0005634">
    <property type="term" value="C:nucleus"/>
    <property type="evidence" value="ECO:0007669"/>
    <property type="project" value="UniProtKB-SubCell"/>
</dbReference>
<dbReference type="PROSITE" id="PS50863">
    <property type="entry name" value="B3"/>
    <property type="match status" value="1"/>
</dbReference>
<evidence type="ECO:0000256" key="4">
    <source>
        <dbReference type="ARBA" id="ARBA00023163"/>
    </source>
</evidence>
<proteinExistence type="predicted"/>
<dbReference type="GO" id="GO:0003677">
    <property type="term" value="F:DNA binding"/>
    <property type="evidence" value="ECO:0007669"/>
    <property type="project" value="UniProtKB-KW"/>
</dbReference>